<name>A0A7K1T476_9ACTN</name>
<keyword evidence="2" id="KW-0238">DNA-binding</keyword>
<dbReference type="InterPro" id="IPR000792">
    <property type="entry name" value="Tscrpt_reg_LuxR_C"/>
</dbReference>
<gene>
    <name evidence="6" type="ORF">GO707_04310</name>
</gene>
<feature type="transmembrane region" description="Helical" evidence="4">
    <location>
        <begin position="242"/>
        <end position="260"/>
    </location>
</feature>
<feature type="transmembrane region" description="Helical" evidence="4">
    <location>
        <begin position="308"/>
        <end position="329"/>
    </location>
</feature>
<reference evidence="6 7" key="1">
    <citation type="submission" date="2019-11" db="EMBL/GenBank/DDBJ databases">
        <title>Whole genome shotgun sequencing (WGS) data from Adlercreutzia equolifaciens ResAG-91, Eggerthella lenta MRI-F36, MRI-F37, MRI-F40, ResAG-49, ResAG-88, ResAG-121, ResAG-145, and Gordonibacter sp. ResAG-5, ResAG-26, ResAG-43, ResAG-50, ResAG-59.</title>
        <authorList>
            <person name="Stoll D.A."/>
            <person name="Danylec N."/>
            <person name="Franz C.M.A.P."/>
            <person name="Huch M."/>
        </authorList>
    </citation>
    <scope>NUCLEOTIDE SEQUENCE [LARGE SCALE GENOMIC DNA]</scope>
    <source>
        <strain evidence="6 7">ResAG-91</strain>
    </source>
</reference>
<feature type="domain" description="HTH luxR-type" evidence="5">
    <location>
        <begin position="545"/>
        <end position="610"/>
    </location>
</feature>
<proteinExistence type="predicted"/>
<sequence>MVAPASPAPLKAAALRNPRRESAVLLGVSCIVLILPYPFSGFKGPCCFWPRHVRHPTAATSDRPDRETDENAVSRAVRSSPLLGEIGEGRDVIWHNALERRAMAHNALQTVRATLSMPLVWAMALLFAAMEASSAFPVGALRALSGTSASALASFGTPELLSVVAYGLLLVTARSVGSAVAQPWLFAVAPASNVLGMLLCAGASNTAYGIISAWIGIACVQGASALLTVMVLELLCSCSSLWVLRAVVGSALVNAPLAVIGDGAPFEGTIALLIAGSVALGLSYRAWRRGVWAPCADPVFKRTGSFPPSLMVGLAMVSAGFGFLQQLLYQQDANVVVGVIVGTKFAAVLLFVAVAGLLGSAFVATLAKTLITFATAAFLVFLAQGGYSPLSSALMSTGYSLFEMTTYLVLAELALSLRVRPLSLLSGFYLIETVGYLLGCSLEAATGPGGLDRRMVAAVLALALLICAVWVFTEKHVNDLLWGRGDGSAGGDAVRRQEIDIDAGVLGSLTGGHRGGGEALHGEGCRLEDASGESASSPYGRGVARVSERFRLSPRETEVLRLFAAGRSAAFIAELQFVTTNTVRSHIKHIYGKCDVHSRQELITLIERVADQ</sequence>
<dbReference type="AlphaFoldDB" id="A0A7K1T476"/>
<feature type="transmembrane region" description="Helical" evidence="4">
    <location>
        <begin position="422"/>
        <end position="444"/>
    </location>
</feature>
<evidence type="ECO:0000256" key="2">
    <source>
        <dbReference type="ARBA" id="ARBA00023125"/>
    </source>
</evidence>
<feature type="transmembrane region" description="Helical" evidence="4">
    <location>
        <begin position="393"/>
        <end position="415"/>
    </location>
</feature>
<evidence type="ECO:0000313" key="6">
    <source>
        <dbReference type="EMBL" id="MVN58447.1"/>
    </source>
</evidence>
<feature type="transmembrane region" description="Helical" evidence="4">
    <location>
        <begin position="150"/>
        <end position="172"/>
    </location>
</feature>
<keyword evidence="4" id="KW-1133">Transmembrane helix</keyword>
<evidence type="ECO:0000256" key="1">
    <source>
        <dbReference type="ARBA" id="ARBA00023015"/>
    </source>
</evidence>
<dbReference type="InterPro" id="IPR036388">
    <property type="entry name" value="WH-like_DNA-bd_sf"/>
</dbReference>
<dbReference type="PANTHER" id="PTHR44688:SF16">
    <property type="entry name" value="DNA-BINDING TRANSCRIPTIONAL ACTIVATOR DEVR_DOSR"/>
    <property type="match status" value="1"/>
</dbReference>
<feature type="transmembrane region" description="Helical" evidence="4">
    <location>
        <begin position="335"/>
        <end position="358"/>
    </location>
</feature>
<evidence type="ECO:0000259" key="5">
    <source>
        <dbReference type="PROSITE" id="PS50043"/>
    </source>
</evidence>
<dbReference type="InterPro" id="IPR016032">
    <property type="entry name" value="Sig_transdc_resp-reg_C-effctor"/>
</dbReference>
<feature type="transmembrane region" description="Helical" evidence="4">
    <location>
        <begin position="110"/>
        <end position="130"/>
    </location>
</feature>
<dbReference type="Gene3D" id="1.10.10.10">
    <property type="entry name" value="Winged helix-like DNA-binding domain superfamily/Winged helix DNA-binding domain"/>
    <property type="match status" value="1"/>
</dbReference>
<evidence type="ECO:0000256" key="3">
    <source>
        <dbReference type="ARBA" id="ARBA00023163"/>
    </source>
</evidence>
<evidence type="ECO:0000313" key="7">
    <source>
        <dbReference type="Proteomes" id="UP000488839"/>
    </source>
</evidence>
<organism evidence="6 7">
    <name type="scientific">Adlercreutzia rubneri</name>
    <dbReference type="NCBI Taxonomy" id="2916441"/>
    <lineage>
        <taxon>Bacteria</taxon>
        <taxon>Bacillati</taxon>
        <taxon>Actinomycetota</taxon>
        <taxon>Coriobacteriia</taxon>
        <taxon>Eggerthellales</taxon>
        <taxon>Eggerthellaceae</taxon>
        <taxon>Adlercreutzia</taxon>
    </lineage>
</organism>
<dbReference type="PROSITE" id="PS50043">
    <property type="entry name" value="HTH_LUXR_2"/>
    <property type="match status" value="1"/>
</dbReference>
<dbReference type="SMART" id="SM00421">
    <property type="entry name" value="HTH_LUXR"/>
    <property type="match status" value="1"/>
</dbReference>
<dbReference type="Proteomes" id="UP000488839">
    <property type="component" value="Unassembled WGS sequence"/>
</dbReference>
<feature type="transmembrane region" description="Helical" evidence="4">
    <location>
        <begin position="210"/>
        <end position="235"/>
    </location>
</feature>
<feature type="transmembrane region" description="Helical" evidence="4">
    <location>
        <begin position="370"/>
        <end position="387"/>
    </location>
</feature>
<keyword evidence="4" id="KW-0472">Membrane</keyword>
<dbReference type="GO" id="GO:0003677">
    <property type="term" value="F:DNA binding"/>
    <property type="evidence" value="ECO:0007669"/>
    <property type="project" value="UniProtKB-KW"/>
</dbReference>
<protein>
    <recommendedName>
        <fullName evidence="5">HTH luxR-type domain-containing protein</fullName>
    </recommendedName>
</protein>
<evidence type="ECO:0000256" key="4">
    <source>
        <dbReference type="SAM" id="Phobius"/>
    </source>
</evidence>
<feature type="transmembrane region" description="Helical" evidence="4">
    <location>
        <begin position="184"/>
        <end position="204"/>
    </location>
</feature>
<comment type="caution">
    <text evidence="6">The sequence shown here is derived from an EMBL/GenBank/DDBJ whole genome shotgun (WGS) entry which is preliminary data.</text>
</comment>
<dbReference type="PRINTS" id="PR00038">
    <property type="entry name" value="HTHLUXR"/>
</dbReference>
<dbReference type="Pfam" id="PF00196">
    <property type="entry name" value="GerE"/>
    <property type="match status" value="1"/>
</dbReference>
<dbReference type="GO" id="GO:0006355">
    <property type="term" value="P:regulation of DNA-templated transcription"/>
    <property type="evidence" value="ECO:0007669"/>
    <property type="project" value="InterPro"/>
</dbReference>
<accession>A0A7K1T476</accession>
<dbReference type="CDD" id="cd06170">
    <property type="entry name" value="LuxR_C_like"/>
    <property type="match status" value="1"/>
</dbReference>
<dbReference type="PANTHER" id="PTHR44688">
    <property type="entry name" value="DNA-BINDING TRANSCRIPTIONAL ACTIVATOR DEVR_DOSR"/>
    <property type="match status" value="1"/>
</dbReference>
<feature type="transmembrane region" description="Helical" evidence="4">
    <location>
        <begin position="23"/>
        <end position="42"/>
    </location>
</feature>
<keyword evidence="7" id="KW-1185">Reference proteome</keyword>
<keyword evidence="3" id="KW-0804">Transcription</keyword>
<keyword evidence="1" id="KW-0805">Transcription regulation</keyword>
<feature type="transmembrane region" description="Helical" evidence="4">
    <location>
        <begin position="266"/>
        <end position="287"/>
    </location>
</feature>
<keyword evidence="4" id="KW-0812">Transmembrane</keyword>
<dbReference type="EMBL" id="WPOO01000005">
    <property type="protein sequence ID" value="MVN58447.1"/>
    <property type="molecule type" value="Genomic_DNA"/>
</dbReference>
<feature type="transmembrane region" description="Helical" evidence="4">
    <location>
        <begin position="456"/>
        <end position="473"/>
    </location>
</feature>
<dbReference type="SUPFAM" id="SSF46894">
    <property type="entry name" value="C-terminal effector domain of the bipartite response regulators"/>
    <property type="match status" value="1"/>
</dbReference>